<dbReference type="Pfam" id="PF07963">
    <property type="entry name" value="N_methyl"/>
    <property type="match status" value="1"/>
</dbReference>
<evidence type="ECO:0000256" key="1">
    <source>
        <dbReference type="SAM" id="Phobius"/>
    </source>
</evidence>
<keyword evidence="1" id="KW-0812">Transmembrane</keyword>
<sequence>MKRSYDAFTLIEILVTVGLISILAAATILAINPSVAFSKSRNASRWNGVRAIHSGIEQWLIDGNDIDTLLEGDGSPIANCVDGTTVITDVPTILDGQIDLDAVLVGSDQAYIVEIPRDPSATSGGDTGYRICLFGQQSKRILISAPDSELEEVITIPTETPPELISDTIAVVVGSGTNDTSLLGGTAFNSTDTTLTLGTSFNNSIHLFLNFQNLDIPQGATITNATLDLVVTTVSGSNVNVDLMTYPDHDTSPPTNSTSFNSLESGLDEIVVDWNSVPSGGWGTPISSPDISALIQSHIDDPTWTPGSDILIWVGNDGSDAWSGISVTSGDFSGSEDKPTLSIDFEYYP</sequence>
<feature type="transmembrane region" description="Helical" evidence="1">
    <location>
        <begin position="7"/>
        <end position="31"/>
    </location>
</feature>
<keyword evidence="1" id="KW-0472">Membrane</keyword>
<gene>
    <name evidence="2" type="ORF">KC685_02420</name>
</gene>
<keyword evidence="1" id="KW-1133">Transmembrane helix</keyword>
<dbReference type="NCBIfam" id="TIGR02532">
    <property type="entry name" value="IV_pilin_GFxxxE"/>
    <property type="match status" value="1"/>
</dbReference>
<reference evidence="2" key="1">
    <citation type="submission" date="2020-04" db="EMBL/GenBank/DDBJ databases">
        <authorList>
            <person name="Zhang T."/>
        </authorList>
    </citation>
    <scope>NUCLEOTIDE SEQUENCE</scope>
    <source>
        <strain evidence="2">HKST-UBA17</strain>
    </source>
</reference>
<dbReference type="Gene3D" id="3.30.700.10">
    <property type="entry name" value="Glycoprotein, Type 4 Pilin"/>
    <property type="match status" value="1"/>
</dbReference>
<dbReference type="InterPro" id="IPR045584">
    <property type="entry name" value="Pilin-like"/>
</dbReference>
<name>A0A955I1L0_9BACT</name>
<evidence type="ECO:0000313" key="3">
    <source>
        <dbReference type="Proteomes" id="UP000741282"/>
    </source>
</evidence>
<proteinExistence type="predicted"/>
<dbReference type="InterPro" id="IPR012902">
    <property type="entry name" value="N_methyl_site"/>
</dbReference>
<dbReference type="Proteomes" id="UP000741282">
    <property type="component" value="Unassembled WGS sequence"/>
</dbReference>
<reference evidence="2" key="2">
    <citation type="journal article" date="2021" name="Microbiome">
        <title>Successional dynamics and alternative stable states in a saline activated sludge microbial community over 9 years.</title>
        <authorList>
            <person name="Wang Y."/>
            <person name="Ye J."/>
            <person name="Ju F."/>
            <person name="Liu L."/>
            <person name="Boyd J.A."/>
            <person name="Deng Y."/>
            <person name="Parks D.H."/>
            <person name="Jiang X."/>
            <person name="Yin X."/>
            <person name="Woodcroft B.J."/>
            <person name="Tyson G.W."/>
            <person name="Hugenholtz P."/>
            <person name="Polz M.F."/>
            <person name="Zhang T."/>
        </authorList>
    </citation>
    <scope>NUCLEOTIDE SEQUENCE</scope>
    <source>
        <strain evidence="2">HKST-UBA17</strain>
    </source>
</reference>
<dbReference type="SUPFAM" id="SSF54523">
    <property type="entry name" value="Pili subunits"/>
    <property type="match status" value="1"/>
</dbReference>
<dbReference type="AlphaFoldDB" id="A0A955I1L0"/>
<comment type="caution">
    <text evidence="2">The sequence shown here is derived from an EMBL/GenBank/DDBJ whole genome shotgun (WGS) entry which is preliminary data.</text>
</comment>
<protein>
    <submittedName>
        <fullName evidence="2">Type II secretion system protein</fullName>
    </submittedName>
</protein>
<accession>A0A955I1L0</accession>
<evidence type="ECO:0000313" key="2">
    <source>
        <dbReference type="EMBL" id="MCA9376751.1"/>
    </source>
</evidence>
<dbReference type="EMBL" id="JAGQLN010000007">
    <property type="protein sequence ID" value="MCA9376751.1"/>
    <property type="molecule type" value="Genomic_DNA"/>
</dbReference>
<organism evidence="2 3">
    <name type="scientific">Candidatus Dojkabacteria bacterium</name>
    <dbReference type="NCBI Taxonomy" id="2099670"/>
    <lineage>
        <taxon>Bacteria</taxon>
        <taxon>Candidatus Dojkabacteria</taxon>
    </lineage>
</organism>